<evidence type="ECO:0000256" key="3">
    <source>
        <dbReference type="ARBA" id="ARBA00022771"/>
    </source>
</evidence>
<sequence>TALHVSFFIVDFRLLPAILLLAPKHAINYLQAAVERQTCDQAVHHLLIWLYAQTNDTTRVDPHSKDCLTIYLENASAQNLDFPGSFRESDNLWELSQTLMANDLVFPNSSPHNTDATMFQVPATHTVKIDLAQTALSLFLVFRLAVPSVDDLRLSSTALPFDPGFALRTCKEVGHLPGTVHLLKLMGMHQQALQTALQAVSLVHITVLNTFE</sequence>
<evidence type="ECO:0008006" key="8">
    <source>
        <dbReference type="Google" id="ProtNLM"/>
    </source>
</evidence>
<keyword evidence="3" id="KW-0863">Zinc-finger</keyword>
<dbReference type="Proteomes" id="UP000728185">
    <property type="component" value="Unassembled WGS sequence"/>
</dbReference>
<keyword evidence="5" id="KW-0732">Signal</keyword>
<feature type="chain" id="PRO_5034759572" description="Anaphase-promoting complex subunit 1" evidence="5">
    <location>
        <begin position="27"/>
        <end position="212"/>
    </location>
</feature>
<gene>
    <name evidence="6" type="ORF">FBUS_09096</name>
</gene>
<keyword evidence="4" id="KW-0862">Zinc</keyword>
<dbReference type="GO" id="GO:0006904">
    <property type="term" value="P:vesicle docking involved in exocytosis"/>
    <property type="evidence" value="ECO:0007669"/>
    <property type="project" value="TreeGrafter"/>
</dbReference>
<dbReference type="PANTHER" id="PTHR23323">
    <property type="entry name" value="VACUOLAR PROTEIN SORTING-ASSOCIATED PROTEIN"/>
    <property type="match status" value="1"/>
</dbReference>
<protein>
    <recommendedName>
        <fullName evidence="8">Anaphase-promoting complex subunit 1</fullName>
    </recommendedName>
</protein>
<proteinExistence type="predicted"/>
<name>A0A8E0RQT6_9TREM</name>
<organism evidence="6 7">
    <name type="scientific">Fasciolopsis buskii</name>
    <dbReference type="NCBI Taxonomy" id="27845"/>
    <lineage>
        <taxon>Eukaryota</taxon>
        <taxon>Metazoa</taxon>
        <taxon>Spiralia</taxon>
        <taxon>Lophotrochozoa</taxon>
        <taxon>Platyhelminthes</taxon>
        <taxon>Trematoda</taxon>
        <taxon>Digenea</taxon>
        <taxon>Plagiorchiida</taxon>
        <taxon>Echinostomata</taxon>
        <taxon>Echinostomatoidea</taxon>
        <taxon>Fasciolidae</taxon>
        <taxon>Fasciolopsis</taxon>
    </lineage>
</organism>
<dbReference type="GO" id="GO:0007032">
    <property type="term" value="P:endosome organization"/>
    <property type="evidence" value="ECO:0007669"/>
    <property type="project" value="TreeGrafter"/>
</dbReference>
<accession>A0A8E0RQT6</accession>
<feature type="signal peptide" evidence="5">
    <location>
        <begin position="1"/>
        <end position="26"/>
    </location>
</feature>
<evidence type="ECO:0000256" key="2">
    <source>
        <dbReference type="ARBA" id="ARBA00022723"/>
    </source>
</evidence>
<evidence type="ECO:0000313" key="6">
    <source>
        <dbReference type="EMBL" id="KAA0190738.1"/>
    </source>
</evidence>
<reference evidence="6" key="1">
    <citation type="submission" date="2019-05" db="EMBL/GenBank/DDBJ databases">
        <title>Annotation for the trematode Fasciolopsis buski.</title>
        <authorList>
            <person name="Choi Y.-J."/>
        </authorList>
    </citation>
    <scope>NUCLEOTIDE SEQUENCE</scope>
    <source>
        <strain evidence="6">HT</strain>
        <tissue evidence="6">Whole worm</tissue>
    </source>
</reference>
<dbReference type="GO" id="GO:0031902">
    <property type="term" value="C:late endosome membrane"/>
    <property type="evidence" value="ECO:0007669"/>
    <property type="project" value="UniProtKB-SubCell"/>
</dbReference>
<evidence type="ECO:0000256" key="4">
    <source>
        <dbReference type="ARBA" id="ARBA00022833"/>
    </source>
</evidence>
<dbReference type="GO" id="GO:0007033">
    <property type="term" value="P:vacuole organization"/>
    <property type="evidence" value="ECO:0007669"/>
    <property type="project" value="TreeGrafter"/>
</dbReference>
<feature type="non-terminal residue" evidence="6">
    <location>
        <position position="1"/>
    </location>
</feature>
<evidence type="ECO:0000313" key="7">
    <source>
        <dbReference type="Proteomes" id="UP000728185"/>
    </source>
</evidence>
<keyword evidence="2" id="KW-0479">Metal-binding</keyword>
<evidence type="ECO:0000256" key="5">
    <source>
        <dbReference type="SAM" id="SignalP"/>
    </source>
</evidence>
<dbReference type="OrthoDB" id="1845386at2759"/>
<dbReference type="AlphaFoldDB" id="A0A8E0RQT6"/>
<dbReference type="GO" id="GO:0030897">
    <property type="term" value="C:HOPS complex"/>
    <property type="evidence" value="ECO:0007669"/>
    <property type="project" value="TreeGrafter"/>
</dbReference>
<dbReference type="GO" id="GO:0030674">
    <property type="term" value="F:protein-macromolecule adaptor activity"/>
    <property type="evidence" value="ECO:0007669"/>
    <property type="project" value="TreeGrafter"/>
</dbReference>
<dbReference type="GO" id="GO:0008270">
    <property type="term" value="F:zinc ion binding"/>
    <property type="evidence" value="ECO:0007669"/>
    <property type="project" value="UniProtKB-KW"/>
</dbReference>
<keyword evidence="7" id="KW-1185">Reference proteome</keyword>
<evidence type="ECO:0000256" key="1">
    <source>
        <dbReference type="ARBA" id="ARBA00004492"/>
    </source>
</evidence>
<comment type="subcellular location">
    <subcellularLocation>
        <location evidence="1">Late endosome membrane</location>
        <topology evidence="1">Peripheral membrane protein</topology>
        <orientation evidence="1">Cytoplasmic side</orientation>
    </subcellularLocation>
</comment>
<comment type="caution">
    <text evidence="6">The sequence shown here is derived from an EMBL/GenBank/DDBJ whole genome shotgun (WGS) entry which is preliminary data.</text>
</comment>
<dbReference type="PANTHER" id="PTHR23323:SF26">
    <property type="entry name" value="VACUOLAR PROTEIN SORTING-ASSOCIATED PROTEIN 18 HOMOLOG"/>
    <property type="match status" value="1"/>
</dbReference>
<dbReference type="EMBL" id="LUCM01006812">
    <property type="protein sequence ID" value="KAA0190738.1"/>
    <property type="molecule type" value="Genomic_DNA"/>
</dbReference>
<dbReference type="GO" id="GO:0048284">
    <property type="term" value="P:organelle fusion"/>
    <property type="evidence" value="ECO:0007669"/>
    <property type="project" value="TreeGrafter"/>
</dbReference>